<comment type="caution">
    <text evidence="2">The sequence shown here is derived from an EMBL/GenBank/DDBJ whole genome shotgun (WGS) entry which is preliminary data.</text>
</comment>
<protein>
    <submittedName>
        <fullName evidence="2">Uncharacterized protein</fullName>
    </submittedName>
</protein>
<proteinExistence type="predicted"/>
<evidence type="ECO:0000313" key="3">
    <source>
        <dbReference type="Proteomes" id="UP001642483"/>
    </source>
</evidence>
<accession>A0ABP0GRU5</accession>
<evidence type="ECO:0000313" key="2">
    <source>
        <dbReference type="EMBL" id="CAK8694445.1"/>
    </source>
</evidence>
<name>A0ABP0GRU5_CLALP</name>
<sequence>MLQHNNMKQTKYEDIYGKQLSNPCNQYESALERQNRYLYELAQHNKILKNAKIRDKEQEEKEKKEKGFSVYVNGANAIPRKAKPSLRHVDFQQNRRMPLIKPGNLSPRKRYNPAETRVSTAPEQHRKFWGQGSVEIAGENGLKTFVSLGAMNIHYSDDFEDSIDFEEGNTKDVITPLPRPKTVCATQRKFWGQGSVPIKAASGDHLRASVSNIKGVEYSMNFEADEDSCSDSECEEIIEEIKADGISDEENTQNNLLCFTSNNSKQEDQLSIDSRETFDTDIVGHFSSMNSNNIIFQRPKLHTRLNVQGLSMKNKQR</sequence>
<dbReference type="EMBL" id="CAWYQH010000141">
    <property type="protein sequence ID" value="CAK8694445.1"/>
    <property type="molecule type" value="Genomic_DNA"/>
</dbReference>
<dbReference type="Proteomes" id="UP001642483">
    <property type="component" value="Unassembled WGS sequence"/>
</dbReference>
<evidence type="ECO:0000256" key="1">
    <source>
        <dbReference type="SAM" id="MobiDB-lite"/>
    </source>
</evidence>
<organism evidence="2 3">
    <name type="scientific">Clavelina lepadiformis</name>
    <name type="common">Light-bulb sea squirt</name>
    <name type="synonym">Ascidia lepadiformis</name>
    <dbReference type="NCBI Taxonomy" id="159417"/>
    <lineage>
        <taxon>Eukaryota</taxon>
        <taxon>Metazoa</taxon>
        <taxon>Chordata</taxon>
        <taxon>Tunicata</taxon>
        <taxon>Ascidiacea</taxon>
        <taxon>Aplousobranchia</taxon>
        <taxon>Clavelinidae</taxon>
        <taxon>Clavelina</taxon>
    </lineage>
</organism>
<keyword evidence="3" id="KW-1185">Reference proteome</keyword>
<reference evidence="2 3" key="1">
    <citation type="submission" date="2024-02" db="EMBL/GenBank/DDBJ databases">
        <authorList>
            <person name="Daric V."/>
            <person name="Darras S."/>
        </authorList>
    </citation>
    <scope>NUCLEOTIDE SEQUENCE [LARGE SCALE GENOMIC DNA]</scope>
</reference>
<feature type="region of interest" description="Disordered" evidence="1">
    <location>
        <begin position="98"/>
        <end position="124"/>
    </location>
</feature>
<gene>
    <name evidence="2" type="ORF">CVLEPA_LOCUS27816</name>
</gene>